<dbReference type="Proteomes" id="UP000321154">
    <property type="component" value="Unassembled WGS sequence"/>
</dbReference>
<evidence type="ECO:0000313" key="5">
    <source>
        <dbReference type="Proteomes" id="UP000522688"/>
    </source>
</evidence>
<gene>
    <name evidence="3" type="ORF">FB463_002933</name>
    <name evidence="2" type="ORF">FFA01_29580</name>
</gene>
<dbReference type="EMBL" id="BJUV01000048">
    <property type="protein sequence ID" value="GEK84649.1"/>
    <property type="molecule type" value="Genomic_DNA"/>
</dbReference>
<organism evidence="3 5">
    <name type="scientific">Frigoribacterium faeni</name>
    <dbReference type="NCBI Taxonomy" id="145483"/>
    <lineage>
        <taxon>Bacteria</taxon>
        <taxon>Bacillati</taxon>
        <taxon>Actinomycetota</taxon>
        <taxon>Actinomycetes</taxon>
        <taxon>Micrococcales</taxon>
        <taxon>Microbacteriaceae</taxon>
        <taxon>Frigoribacterium</taxon>
    </lineage>
</organism>
<comment type="caution">
    <text evidence="3">The sequence shown here is derived from an EMBL/GenBank/DDBJ whole genome shotgun (WGS) entry which is preliminary data.</text>
</comment>
<evidence type="ECO:0000256" key="1">
    <source>
        <dbReference type="SAM" id="MobiDB-lite"/>
    </source>
</evidence>
<dbReference type="AlphaFoldDB" id="A0A7W3JKS6"/>
<evidence type="ECO:0000313" key="3">
    <source>
        <dbReference type="EMBL" id="MBA8814658.1"/>
    </source>
</evidence>
<dbReference type="OrthoDB" id="8075794at2"/>
<dbReference type="RefSeq" id="WP_146856969.1">
    <property type="nucleotide sequence ID" value="NZ_BAAAHR010000003.1"/>
</dbReference>
<proteinExistence type="predicted"/>
<protein>
    <submittedName>
        <fullName evidence="3">Uncharacterized protein</fullName>
    </submittedName>
</protein>
<keyword evidence="4" id="KW-1185">Reference proteome</keyword>
<feature type="region of interest" description="Disordered" evidence="1">
    <location>
        <begin position="86"/>
        <end position="110"/>
    </location>
</feature>
<evidence type="ECO:0000313" key="2">
    <source>
        <dbReference type="EMBL" id="GEK84649.1"/>
    </source>
</evidence>
<name>A0A7W3JKS6_9MICO</name>
<accession>A0A7W3JKS6</accession>
<reference evidence="2 4" key="1">
    <citation type="submission" date="2019-07" db="EMBL/GenBank/DDBJ databases">
        <title>Whole genome shotgun sequence of Frigoribacterium faeni NBRC 103066.</title>
        <authorList>
            <person name="Hosoyama A."/>
            <person name="Uohara A."/>
            <person name="Ohji S."/>
            <person name="Ichikawa N."/>
        </authorList>
    </citation>
    <scope>NUCLEOTIDE SEQUENCE [LARGE SCALE GENOMIC DNA]</scope>
    <source>
        <strain evidence="2 4">NBRC 103066</strain>
    </source>
</reference>
<reference evidence="3 5" key="2">
    <citation type="submission" date="2020-07" db="EMBL/GenBank/DDBJ databases">
        <title>Sequencing the genomes of 1000 actinobacteria strains.</title>
        <authorList>
            <person name="Klenk H.-P."/>
        </authorList>
    </citation>
    <scope>NUCLEOTIDE SEQUENCE [LARGE SCALE GENOMIC DNA]</scope>
    <source>
        <strain evidence="3 5">DSM 10309</strain>
    </source>
</reference>
<dbReference type="EMBL" id="JACGWW010000006">
    <property type="protein sequence ID" value="MBA8814658.1"/>
    <property type="molecule type" value="Genomic_DNA"/>
</dbReference>
<evidence type="ECO:0000313" key="4">
    <source>
        <dbReference type="Proteomes" id="UP000321154"/>
    </source>
</evidence>
<sequence length="110" mass="11651">MISLGLGTEGDLRPVPPAGQMIFAGGETMSVQARKADMDAPDGPYTAEGTEAFYGEVKPPKMTRARSRSGWHAIYEGKALLGTSTSQTAPRVLIPTDPSEGFRAADEPKV</sequence>
<dbReference type="Proteomes" id="UP000522688">
    <property type="component" value="Unassembled WGS sequence"/>
</dbReference>